<proteinExistence type="predicted"/>
<dbReference type="AlphaFoldDB" id="M7SUT8"/>
<keyword evidence="3" id="KW-1185">Reference proteome</keyword>
<evidence type="ECO:0000256" key="1">
    <source>
        <dbReference type="SAM" id="MobiDB-lite"/>
    </source>
</evidence>
<name>M7SUT8_EUTLA</name>
<dbReference type="HOGENOM" id="CLU_801761_0_0_1"/>
<evidence type="ECO:0000313" key="2">
    <source>
        <dbReference type="EMBL" id="EMR68288.1"/>
    </source>
</evidence>
<feature type="compositionally biased region" description="Basic residues" evidence="1">
    <location>
        <begin position="244"/>
        <end position="260"/>
    </location>
</feature>
<dbReference type="OrthoDB" id="4764122at2759"/>
<feature type="region of interest" description="Disordered" evidence="1">
    <location>
        <begin position="1"/>
        <end position="68"/>
    </location>
</feature>
<organism evidence="2 3">
    <name type="scientific">Eutypa lata (strain UCR-EL1)</name>
    <name type="common">Grapevine dieback disease fungus</name>
    <name type="synonym">Eutypa armeniacae</name>
    <dbReference type="NCBI Taxonomy" id="1287681"/>
    <lineage>
        <taxon>Eukaryota</taxon>
        <taxon>Fungi</taxon>
        <taxon>Dikarya</taxon>
        <taxon>Ascomycota</taxon>
        <taxon>Pezizomycotina</taxon>
        <taxon>Sordariomycetes</taxon>
        <taxon>Xylariomycetidae</taxon>
        <taxon>Xylariales</taxon>
        <taxon>Diatrypaceae</taxon>
        <taxon>Eutypa</taxon>
    </lineage>
</organism>
<feature type="compositionally biased region" description="Low complexity" evidence="1">
    <location>
        <begin position="40"/>
        <end position="68"/>
    </location>
</feature>
<gene>
    <name evidence="2" type="ORF">UCREL1_4707</name>
</gene>
<feature type="compositionally biased region" description="Low complexity" evidence="1">
    <location>
        <begin position="229"/>
        <end position="243"/>
    </location>
</feature>
<dbReference type="KEGG" id="ela:UCREL1_4707"/>
<feature type="compositionally biased region" description="Gly residues" evidence="1">
    <location>
        <begin position="217"/>
        <end position="228"/>
    </location>
</feature>
<evidence type="ECO:0000313" key="3">
    <source>
        <dbReference type="Proteomes" id="UP000012174"/>
    </source>
</evidence>
<protein>
    <submittedName>
        <fullName evidence="2">Uncharacterized protein</fullName>
    </submittedName>
</protein>
<accession>M7SUT8</accession>
<dbReference type="Proteomes" id="UP000012174">
    <property type="component" value="Unassembled WGS sequence"/>
</dbReference>
<feature type="region of interest" description="Disordered" evidence="1">
    <location>
        <begin position="196"/>
        <end position="278"/>
    </location>
</feature>
<sequence length="346" mass="36942">MASAATSIRRRVGGRPQRPATGTVTFVPNAAEAARLKSLNTQAKTANTTAKANQNNTGTTTTTTGGKQPFLQHRQQRNTNQHQRPAGKPDDPADDIVIVLRGVQRLDRPEVAAEVLNEIKNCTQYSAKLDPYSPNRDRVCRLWANAEATSMLNAMAYPKGASGGGGAPRIVGAAIPGRHGRPIYEAPRSMVHLYECSSEEDSDSDDSHNNNNNNKNNGGGGGSGGATGTTGPNNNNNNNNNNNPRKRKRPHRHVHRHRHFYGPERDNFFGVDDDTPGHMMDNTQDPMNGAPPKTGNATATATAKKNATAAALAPPRSTGAIAADQVLSALVNVKKPSSNWLSAIID</sequence>
<dbReference type="EMBL" id="KB706271">
    <property type="protein sequence ID" value="EMR68288.1"/>
    <property type="molecule type" value="Genomic_DNA"/>
</dbReference>
<reference evidence="3" key="1">
    <citation type="journal article" date="2013" name="Genome Announc.">
        <title>Draft genome sequence of the grapevine dieback fungus Eutypa lata UCR-EL1.</title>
        <authorList>
            <person name="Blanco-Ulate B."/>
            <person name="Rolshausen P.E."/>
            <person name="Cantu D."/>
        </authorList>
    </citation>
    <scope>NUCLEOTIDE SEQUENCE [LARGE SCALE GENOMIC DNA]</scope>
    <source>
        <strain evidence="3">UCR-EL1</strain>
    </source>
</reference>